<dbReference type="SUPFAM" id="SSF55920">
    <property type="entry name" value="Creatinase/aminopeptidase"/>
    <property type="match status" value="1"/>
</dbReference>
<organism evidence="4">
    <name type="scientific">marine sediment metagenome</name>
    <dbReference type="NCBI Taxonomy" id="412755"/>
    <lineage>
        <taxon>unclassified sequences</taxon>
        <taxon>metagenomes</taxon>
        <taxon>ecological metagenomes</taxon>
    </lineage>
</organism>
<keyword evidence="1" id="KW-0479">Metal-binding</keyword>
<proteinExistence type="predicted"/>
<dbReference type="InterPro" id="IPR001714">
    <property type="entry name" value="Pept_M24_MAP"/>
</dbReference>
<dbReference type="InterPro" id="IPR050659">
    <property type="entry name" value="Peptidase_M24B"/>
</dbReference>
<dbReference type="GO" id="GO:0046872">
    <property type="term" value="F:metal ion binding"/>
    <property type="evidence" value="ECO:0007669"/>
    <property type="project" value="UniProtKB-KW"/>
</dbReference>
<accession>A0A0F8VSV5</accession>
<evidence type="ECO:0000256" key="2">
    <source>
        <dbReference type="ARBA" id="ARBA00022801"/>
    </source>
</evidence>
<evidence type="ECO:0000313" key="4">
    <source>
        <dbReference type="EMBL" id="KKK47382.1"/>
    </source>
</evidence>
<protein>
    <recommendedName>
        <fullName evidence="3">Peptidase M24 domain-containing protein</fullName>
    </recommendedName>
</protein>
<dbReference type="EMBL" id="LAZR01069608">
    <property type="protein sequence ID" value="KKK47382.1"/>
    <property type="molecule type" value="Genomic_DNA"/>
</dbReference>
<reference evidence="4" key="1">
    <citation type="journal article" date="2015" name="Nature">
        <title>Complex archaea that bridge the gap between prokaryotes and eukaryotes.</title>
        <authorList>
            <person name="Spang A."/>
            <person name="Saw J.H."/>
            <person name="Jorgensen S.L."/>
            <person name="Zaremba-Niedzwiedzka K."/>
            <person name="Martijn J."/>
            <person name="Lind A.E."/>
            <person name="van Eijk R."/>
            <person name="Schleper C."/>
            <person name="Guy L."/>
            <person name="Ettema T.J."/>
        </authorList>
    </citation>
    <scope>NUCLEOTIDE SEQUENCE</scope>
</reference>
<dbReference type="PRINTS" id="PR00599">
    <property type="entry name" value="MAPEPTIDASE"/>
</dbReference>
<feature type="domain" description="Peptidase M24" evidence="3">
    <location>
        <begin position="18"/>
        <end position="221"/>
    </location>
</feature>
<evidence type="ECO:0000256" key="1">
    <source>
        <dbReference type="ARBA" id="ARBA00022723"/>
    </source>
</evidence>
<dbReference type="InterPro" id="IPR001131">
    <property type="entry name" value="Peptidase_M24B_aminopep-P_CS"/>
</dbReference>
<feature type="non-terminal residue" evidence="4">
    <location>
        <position position="1"/>
    </location>
</feature>
<dbReference type="AlphaFoldDB" id="A0A0F8VSV5"/>
<name>A0A0F8VSV5_9ZZZZ</name>
<dbReference type="Pfam" id="PF00557">
    <property type="entry name" value="Peptidase_M24"/>
    <property type="match status" value="1"/>
</dbReference>
<dbReference type="InterPro" id="IPR036005">
    <property type="entry name" value="Creatinase/aminopeptidase-like"/>
</dbReference>
<evidence type="ECO:0000259" key="3">
    <source>
        <dbReference type="Pfam" id="PF00557"/>
    </source>
</evidence>
<dbReference type="PANTHER" id="PTHR46112:SF3">
    <property type="entry name" value="AMINOPEPTIDASE YPDF"/>
    <property type="match status" value="1"/>
</dbReference>
<dbReference type="Gene3D" id="3.90.230.10">
    <property type="entry name" value="Creatinase/methionine aminopeptidase superfamily"/>
    <property type="match status" value="1"/>
</dbReference>
<comment type="caution">
    <text evidence="4">The sequence shown here is derived from an EMBL/GenBank/DDBJ whole genome shotgun (WGS) entry which is preliminary data.</text>
</comment>
<sequence length="241" mass="26146">GDALERMRELKDEDELALIKDAVRIAEEAFLHIKPHIRAGRTERSIALRLERMMKELGSAALPFEIIVASGPNSSKPHAGAFGRKFRPGDLVTIDWGAQSGGYCSDMTRTLLLSGGSSDMAKKKRIYSLVKRANSKAIKHLAPGVRLRAVDLQARALISGAGYGEYFGHGLGHGVGLDVHEAPRLSPRARRTARTGMVVTIEPGIYVPHLGGVRIEDMAFVGRVKADVLTHLPVELEIIGS</sequence>
<dbReference type="PANTHER" id="PTHR46112">
    <property type="entry name" value="AMINOPEPTIDASE"/>
    <property type="match status" value="1"/>
</dbReference>
<keyword evidence="2" id="KW-0378">Hydrolase</keyword>
<gene>
    <name evidence="4" type="ORF">LCGC14_3155790</name>
</gene>
<dbReference type="InterPro" id="IPR000994">
    <property type="entry name" value="Pept_M24"/>
</dbReference>
<dbReference type="PROSITE" id="PS00491">
    <property type="entry name" value="PROLINE_PEPTIDASE"/>
    <property type="match status" value="1"/>
</dbReference>
<dbReference type="GO" id="GO:0016787">
    <property type="term" value="F:hydrolase activity"/>
    <property type="evidence" value="ECO:0007669"/>
    <property type="project" value="UniProtKB-KW"/>
</dbReference>